<accession>A0A811KX15</accession>
<sequence length="395" mass="46842">MPVECSTFAMRVSANSLSAWIWLDIIKYLDTMDDTVSLAMVNVYFYRIVGMDFKKICYEHVIFRQKGETWAYAYKNAGTNVNKTMFVKYSFHDKHAVCCPFTGKMAIKLDHGYLLLTNIDFGLKELTILDFTSYTDQITHVNMINGKEILVRTPFFTLVFDLHSMKTDKRHDICEWRQGMKVYVISENDSLFIKDQFYNDRKLKIPGAKCEIYSMKRQKFQPVELDEGCYWDTFNYSTLFNRKTQKFLVYNKHNYEWIRVQAKPELLIVHRWLESGLFLNPLSPFNIVLCKYGNTDTLARHFFIQFKKNDVCMKHFKAILNYWDMTRGINDFKVQNKHQIEKLMNMKFPVPKESSADFYDWFVQLHVANDNVPLIDAKTSATKYFNFYSLKPNEK</sequence>
<proteinExistence type="predicted"/>
<dbReference type="EMBL" id="CAJFDH010000004">
    <property type="protein sequence ID" value="CAD5220370.1"/>
    <property type="molecule type" value="Genomic_DNA"/>
</dbReference>
<protein>
    <submittedName>
        <fullName evidence="1">Uncharacterized protein</fullName>
    </submittedName>
</protein>
<dbReference type="AlphaFoldDB" id="A0A811KX15"/>
<keyword evidence="2" id="KW-1185">Reference proteome</keyword>
<reference evidence="1" key="1">
    <citation type="submission" date="2020-09" db="EMBL/GenBank/DDBJ databases">
        <authorList>
            <person name="Kikuchi T."/>
        </authorList>
    </citation>
    <scope>NUCLEOTIDE SEQUENCE</scope>
    <source>
        <strain evidence="1">SH1</strain>
    </source>
</reference>
<evidence type="ECO:0000313" key="2">
    <source>
        <dbReference type="Proteomes" id="UP000614601"/>
    </source>
</evidence>
<name>A0A811KX15_9BILA</name>
<comment type="caution">
    <text evidence="1">The sequence shown here is derived from an EMBL/GenBank/DDBJ whole genome shotgun (WGS) entry which is preliminary data.</text>
</comment>
<dbReference type="EMBL" id="CAJFCW020000004">
    <property type="protein sequence ID" value="CAG9113591.1"/>
    <property type="molecule type" value="Genomic_DNA"/>
</dbReference>
<dbReference type="Proteomes" id="UP000783686">
    <property type="component" value="Unassembled WGS sequence"/>
</dbReference>
<evidence type="ECO:0000313" key="1">
    <source>
        <dbReference type="EMBL" id="CAD5220370.1"/>
    </source>
</evidence>
<dbReference type="Proteomes" id="UP000614601">
    <property type="component" value="Unassembled WGS sequence"/>
</dbReference>
<gene>
    <name evidence="1" type="ORF">BOKJ2_LOCUS8910</name>
</gene>
<organism evidence="1 2">
    <name type="scientific">Bursaphelenchus okinawaensis</name>
    <dbReference type="NCBI Taxonomy" id="465554"/>
    <lineage>
        <taxon>Eukaryota</taxon>
        <taxon>Metazoa</taxon>
        <taxon>Ecdysozoa</taxon>
        <taxon>Nematoda</taxon>
        <taxon>Chromadorea</taxon>
        <taxon>Rhabditida</taxon>
        <taxon>Tylenchina</taxon>
        <taxon>Tylenchomorpha</taxon>
        <taxon>Aphelenchoidea</taxon>
        <taxon>Aphelenchoididae</taxon>
        <taxon>Bursaphelenchus</taxon>
    </lineage>
</organism>